<dbReference type="CDD" id="cd16321">
    <property type="entry name" value="MraZ_C"/>
    <property type="match status" value="1"/>
</dbReference>
<keyword evidence="5 7" id="KW-0238">DNA-binding</keyword>
<comment type="subunit">
    <text evidence="7">Forms oligomers.</text>
</comment>
<comment type="similarity">
    <text evidence="7">Belongs to the MraZ family.</text>
</comment>
<dbReference type="InterPro" id="IPR003444">
    <property type="entry name" value="MraZ"/>
</dbReference>
<evidence type="ECO:0000256" key="5">
    <source>
        <dbReference type="ARBA" id="ARBA00023125"/>
    </source>
</evidence>
<protein>
    <recommendedName>
        <fullName evidence="1 7">Transcriptional regulator MraZ</fullName>
    </recommendedName>
</protein>
<reference evidence="9" key="1">
    <citation type="submission" date="2020-12" db="EMBL/GenBank/DDBJ databases">
        <title>Taurinivorans muris gen. nov., sp. nov., fundamental and realized metabolic niche of a ubiquitous sulfidogenic bacterium in the murine intestine.</title>
        <authorList>
            <person name="Ye H."/>
            <person name="Hanson B.T."/>
            <person name="Loy A."/>
        </authorList>
    </citation>
    <scope>NUCLEOTIDE SEQUENCE</scope>
    <source>
        <strain evidence="9">LT0009</strain>
    </source>
</reference>
<proteinExistence type="inferred from homology"/>
<evidence type="ECO:0000313" key="9">
    <source>
        <dbReference type="EMBL" id="UWX05777.1"/>
    </source>
</evidence>
<dbReference type="EMBL" id="CP065938">
    <property type="protein sequence ID" value="UWX05777.1"/>
    <property type="molecule type" value="Genomic_DNA"/>
</dbReference>
<sequence>MNFRGRTQRSLDPKGRFMLSPEYRESLLLRMQKSENTLFLPQNAANAIMKENEISEIKTDEKSEIKVVVTTYDSCLVAYPWLDWLKLEEQFTKIANPSSKVRAFRRLFIGGAEEQCLDAQGRIRLSQEHREYAQLDKEITILGLTNRFEIWNPTLLKQSMEEIDFNAVSDELNDSGIDFAL</sequence>
<comment type="subcellular location">
    <subcellularLocation>
        <location evidence="7">Cytoplasm</location>
        <location evidence="7">Nucleoid</location>
    </subcellularLocation>
</comment>
<dbReference type="InterPro" id="IPR035644">
    <property type="entry name" value="MraZ_C"/>
</dbReference>
<keyword evidence="2 7" id="KW-0963">Cytoplasm</keyword>
<evidence type="ECO:0000259" key="8">
    <source>
        <dbReference type="PROSITE" id="PS51740"/>
    </source>
</evidence>
<organism evidence="9 10">
    <name type="scientific">Taurinivorans muris</name>
    <dbReference type="NCBI Taxonomy" id="2787751"/>
    <lineage>
        <taxon>Bacteria</taxon>
        <taxon>Pseudomonadati</taxon>
        <taxon>Thermodesulfobacteriota</taxon>
        <taxon>Desulfovibrionia</taxon>
        <taxon>Desulfovibrionales</taxon>
        <taxon>Desulfovibrionaceae</taxon>
        <taxon>Taurinivorans</taxon>
    </lineage>
</organism>
<evidence type="ECO:0000256" key="3">
    <source>
        <dbReference type="ARBA" id="ARBA00022737"/>
    </source>
</evidence>
<evidence type="ECO:0000256" key="4">
    <source>
        <dbReference type="ARBA" id="ARBA00023015"/>
    </source>
</evidence>
<evidence type="ECO:0000256" key="7">
    <source>
        <dbReference type="HAMAP-Rule" id="MF_01008"/>
    </source>
</evidence>
<dbReference type="SUPFAM" id="SSF89447">
    <property type="entry name" value="AbrB/MazE/MraZ-like"/>
    <property type="match status" value="1"/>
</dbReference>
<dbReference type="InterPro" id="IPR007159">
    <property type="entry name" value="SpoVT-AbrB_dom"/>
</dbReference>
<dbReference type="HAMAP" id="MF_01008">
    <property type="entry name" value="MraZ"/>
    <property type="match status" value="1"/>
</dbReference>
<dbReference type="InterPro" id="IPR037914">
    <property type="entry name" value="SpoVT-AbrB_sf"/>
</dbReference>
<dbReference type="InterPro" id="IPR020603">
    <property type="entry name" value="MraZ_dom"/>
</dbReference>
<dbReference type="Pfam" id="PF02381">
    <property type="entry name" value="MraZ"/>
    <property type="match status" value="1"/>
</dbReference>
<evidence type="ECO:0000313" key="10">
    <source>
        <dbReference type="Proteomes" id="UP001058120"/>
    </source>
</evidence>
<dbReference type="PROSITE" id="PS51740">
    <property type="entry name" value="SPOVT_ABRB"/>
    <property type="match status" value="1"/>
</dbReference>
<keyword evidence="6 7" id="KW-0804">Transcription</keyword>
<dbReference type="Gene3D" id="3.40.1550.20">
    <property type="entry name" value="Transcriptional regulator MraZ domain"/>
    <property type="match status" value="1"/>
</dbReference>
<feature type="domain" description="SpoVT-AbrB" evidence="8">
    <location>
        <begin position="112"/>
        <end position="155"/>
    </location>
</feature>
<dbReference type="Proteomes" id="UP001058120">
    <property type="component" value="Chromosome"/>
</dbReference>
<evidence type="ECO:0000256" key="2">
    <source>
        <dbReference type="ARBA" id="ARBA00022490"/>
    </source>
</evidence>
<dbReference type="PANTHER" id="PTHR34701">
    <property type="entry name" value="TRANSCRIPTIONAL REGULATOR MRAZ"/>
    <property type="match status" value="1"/>
</dbReference>
<keyword evidence="10" id="KW-1185">Reference proteome</keyword>
<dbReference type="RefSeq" id="WP_334315364.1">
    <property type="nucleotide sequence ID" value="NZ_CP065938.1"/>
</dbReference>
<keyword evidence="4 7" id="KW-0805">Transcription regulation</keyword>
<name>A0ABY5Y0S6_9BACT</name>
<evidence type="ECO:0000256" key="1">
    <source>
        <dbReference type="ARBA" id="ARBA00013860"/>
    </source>
</evidence>
<evidence type="ECO:0000256" key="6">
    <source>
        <dbReference type="ARBA" id="ARBA00023163"/>
    </source>
</evidence>
<keyword evidence="3" id="KW-0677">Repeat</keyword>
<dbReference type="InterPro" id="IPR038619">
    <property type="entry name" value="MraZ_sf"/>
</dbReference>
<gene>
    <name evidence="7" type="primary">mraZ</name>
    <name evidence="9" type="ORF">JBF11_00125</name>
</gene>
<dbReference type="PANTHER" id="PTHR34701:SF1">
    <property type="entry name" value="TRANSCRIPTIONAL REGULATOR MRAZ"/>
    <property type="match status" value="1"/>
</dbReference>
<accession>A0ABY5Y0S6</accession>